<evidence type="ECO:0000256" key="11">
    <source>
        <dbReference type="ARBA" id="ARBA00023029"/>
    </source>
</evidence>
<dbReference type="Pfam" id="PF21249">
    <property type="entry name" value="GyrB_hook"/>
    <property type="match status" value="1"/>
</dbReference>
<evidence type="ECO:0000256" key="13">
    <source>
        <dbReference type="ARBA" id="ARBA00023235"/>
    </source>
</evidence>
<protein>
    <recommendedName>
        <fullName evidence="5">DNA gyrase subunit B</fullName>
        <ecNumber evidence="4">5.6.2.2</ecNumber>
    </recommendedName>
</protein>
<organism evidence="15 16">
    <name type="scientific">Natronocella acetinitrilica</name>
    <dbReference type="NCBI Taxonomy" id="414046"/>
    <lineage>
        <taxon>Bacteria</taxon>
        <taxon>Pseudomonadati</taxon>
        <taxon>Pseudomonadota</taxon>
        <taxon>Gammaproteobacteria</taxon>
        <taxon>Chromatiales</taxon>
        <taxon>Ectothiorhodospiraceae</taxon>
        <taxon>Natronocella</taxon>
    </lineage>
</organism>
<dbReference type="InterPro" id="IPR002288">
    <property type="entry name" value="DNA_gyrase_B_C"/>
</dbReference>
<dbReference type="EMBL" id="JALJXV010000003">
    <property type="protein sequence ID" value="MCP1674289.1"/>
    <property type="molecule type" value="Genomic_DNA"/>
</dbReference>
<evidence type="ECO:0000256" key="7">
    <source>
        <dbReference type="ARBA" id="ARBA00022723"/>
    </source>
</evidence>
<dbReference type="EC" id="5.6.2.2" evidence="4"/>
<evidence type="ECO:0000256" key="12">
    <source>
        <dbReference type="ARBA" id="ARBA00023125"/>
    </source>
</evidence>
<dbReference type="SMART" id="SM00433">
    <property type="entry name" value="TOP2c"/>
    <property type="match status" value="1"/>
</dbReference>
<dbReference type="InterPro" id="IPR013760">
    <property type="entry name" value="Topo_IIA-like_dom_sf"/>
</dbReference>
<keyword evidence="16" id="KW-1185">Reference proteome</keyword>
<dbReference type="SUPFAM" id="SSF56719">
    <property type="entry name" value="Type II DNA topoisomerase"/>
    <property type="match status" value="1"/>
</dbReference>
<evidence type="ECO:0000256" key="9">
    <source>
        <dbReference type="ARBA" id="ARBA00022840"/>
    </source>
</evidence>
<dbReference type="InterPro" id="IPR001241">
    <property type="entry name" value="Topo_IIA"/>
</dbReference>
<sequence length="642" mass="69113">MTSSEHVYDSSDIDILEGLEPVRLRPGMYVGSTDSQGLMHCLWEVFDNAVDEGIAGHCQRIIVTLHADGSATVKDNGRGIPVGMHEKAGVSAATVVFTVLHAGGKFKADSYKVSGGLHGVGASVANALSSRLEVRIEREGGVWEQAFTEGGRPVEALKRTGASKATGTQVRFWPDMTIFEPGSGIDPAAVARRLQQTAYLVPGLELVLRDETAGEVVESSFSAASFAEIIDGIAEQSGEALHGAIIAEGVESVEDEGEIEVSAVLRWHRDKGGVRGFANVIPTSDGQHMTGLRAAVTRIINQYAQDNNLLKGGQKLTPDDTLGALVAAVAVRLGEPKFFGQTKDRLMNAGVQGVVSRAVAAAISRHFEENPSEAKVVVERCKLAQRAREASERASEIEVNRKSVLSSTSLPGKLADCQSKDPTACELFIVEGDSAGGSAKTGRDRRHQAILPLKGKILNTYQSDVADILKSDEVKNVVTALGVGSKSNFDISKLRYHKIIITSDADVDGAHITTLLLTLFHVYLPDLIASGYIYVAMPPLFRVQKGKQNRYLKDQAELDAFLAEQAKPESWKVSRFKGLGEMNADELWESVLDPATRRIGQVSYSEGGRDADDPVFQVLMGKDVPPRRAFIEANAQEATVDL</sequence>
<gene>
    <name evidence="15" type="ORF">J2T57_001391</name>
</gene>
<dbReference type="PROSITE" id="PS00177">
    <property type="entry name" value="TOPOISOMERASE_II"/>
    <property type="match status" value="1"/>
</dbReference>
<keyword evidence="9" id="KW-0067">ATP-binding</keyword>
<evidence type="ECO:0000256" key="2">
    <source>
        <dbReference type="ARBA" id="ARBA00001946"/>
    </source>
</evidence>
<evidence type="ECO:0000259" key="14">
    <source>
        <dbReference type="PROSITE" id="PS50880"/>
    </source>
</evidence>
<dbReference type="GO" id="GO:0046872">
    <property type="term" value="F:metal ion binding"/>
    <property type="evidence" value="ECO:0007669"/>
    <property type="project" value="UniProtKB-KW"/>
</dbReference>
<keyword evidence="7" id="KW-0479">Metal-binding</keyword>
<dbReference type="Pfam" id="PF00204">
    <property type="entry name" value="DNA_gyraseB"/>
    <property type="match status" value="1"/>
</dbReference>
<evidence type="ECO:0000256" key="5">
    <source>
        <dbReference type="ARBA" id="ARBA00019166"/>
    </source>
</evidence>
<dbReference type="AlphaFoldDB" id="A0AAE3G297"/>
<keyword evidence="6" id="KW-0963">Cytoplasm</keyword>
<keyword evidence="8" id="KW-0547">Nucleotide-binding</keyword>
<comment type="cofactor">
    <cofactor evidence="2">
        <name>Mg(2+)</name>
        <dbReference type="ChEBI" id="CHEBI:18420"/>
    </cofactor>
</comment>
<evidence type="ECO:0000256" key="8">
    <source>
        <dbReference type="ARBA" id="ARBA00022741"/>
    </source>
</evidence>
<dbReference type="Gene3D" id="3.40.50.670">
    <property type="match status" value="1"/>
</dbReference>
<proteinExistence type="inferred from homology"/>
<keyword evidence="12" id="KW-0238">DNA-binding</keyword>
<comment type="similarity">
    <text evidence="3">Belongs to the type II topoisomerase GyrB family.</text>
</comment>
<evidence type="ECO:0000256" key="10">
    <source>
        <dbReference type="ARBA" id="ARBA00022842"/>
    </source>
</evidence>
<evidence type="ECO:0000256" key="1">
    <source>
        <dbReference type="ARBA" id="ARBA00000185"/>
    </source>
</evidence>
<dbReference type="PRINTS" id="PR01159">
    <property type="entry name" value="DNAGYRASEB"/>
</dbReference>
<comment type="caution">
    <text evidence="15">The sequence shown here is derived from an EMBL/GenBank/DDBJ whole genome shotgun (WGS) entry which is preliminary data.</text>
</comment>
<keyword evidence="13 15" id="KW-0413">Isomerase</keyword>
<dbReference type="InterPro" id="IPR049353">
    <property type="entry name" value="GyrB_hook"/>
</dbReference>
<accession>A0AAE3G297</accession>
<dbReference type="FunFam" id="3.30.565.10:FF:000002">
    <property type="entry name" value="DNA gyrase subunit B"/>
    <property type="match status" value="1"/>
</dbReference>
<comment type="catalytic activity">
    <reaction evidence="1">
        <text>ATP-dependent breakage, passage and rejoining of double-stranded DNA.</text>
        <dbReference type="EC" id="5.6.2.2"/>
    </reaction>
</comment>
<dbReference type="GO" id="GO:0006265">
    <property type="term" value="P:DNA topological change"/>
    <property type="evidence" value="ECO:0007669"/>
    <property type="project" value="InterPro"/>
</dbReference>
<dbReference type="InterPro" id="IPR036890">
    <property type="entry name" value="HATPase_C_sf"/>
</dbReference>
<dbReference type="SUPFAM" id="SSF55874">
    <property type="entry name" value="ATPase domain of HSP90 chaperone/DNA topoisomerase II/histidine kinase"/>
    <property type="match status" value="1"/>
</dbReference>
<evidence type="ECO:0000313" key="16">
    <source>
        <dbReference type="Proteomes" id="UP001205843"/>
    </source>
</evidence>
<dbReference type="InterPro" id="IPR018522">
    <property type="entry name" value="TopoIIA_CS"/>
</dbReference>
<dbReference type="InterPro" id="IPR014721">
    <property type="entry name" value="Ribsml_uS5_D2-typ_fold_subgr"/>
</dbReference>
<dbReference type="Pfam" id="PF01751">
    <property type="entry name" value="Toprim"/>
    <property type="match status" value="1"/>
</dbReference>
<keyword evidence="11" id="KW-0799">Topoisomerase</keyword>
<dbReference type="InterPro" id="IPR020568">
    <property type="entry name" value="Ribosomal_Su5_D2-typ_SF"/>
</dbReference>
<dbReference type="Gene3D" id="3.30.230.10">
    <property type="match status" value="1"/>
</dbReference>
<dbReference type="FunFam" id="3.40.50.670:FF:000001">
    <property type="entry name" value="DNA topoisomerase 2"/>
    <property type="match status" value="1"/>
</dbReference>
<name>A0AAE3G297_9GAMM</name>
<dbReference type="Pfam" id="PF00986">
    <property type="entry name" value="DNA_gyraseB_C"/>
    <property type="match status" value="1"/>
</dbReference>
<dbReference type="InterPro" id="IPR000565">
    <property type="entry name" value="Topo_IIA_B"/>
</dbReference>
<dbReference type="InterPro" id="IPR013506">
    <property type="entry name" value="Topo_IIA_bsu_dom2"/>
</dbReference>
<feature type="domain" description="Toprim" evidence="14">
    <location>
        <begin position="425"/>
        <end position="539"/>
    </location>
</feature>
<keyword evidence="10" id="KW-0460">Magnesium</keyword>
<evidence type="ECO:0000256" key="6">
    <source>
        <dbReference type="ARBA" id="ARBA00022490"/>
    </source>
</evidence>
<dbReference type="PROSITE" id="PS50880">
    <property type="entry name" value="TOPRIM"/>
    <property type="match status" value="1"/>
</dbReference>
<dbReference type="InterPro" id="IPR006171">
    <property type="entry name" value="TOPRIM_dom"/>
</dbReference>
<dbReference type="InterPro" id="IPR003594">
    <property type="entry name" value="HATPase_dom"/>
</dbReference>
<evidence type="ECO:0000256" key="3">
    <source>
        <dbReference type="ARBA" id="ARBA00010708"/>
    </source>
</evidence>
<dbReference type="RefSeq" id="WP_253476186.1">
    <property type="nucleotide sequence ID" value="NZ_JALJXV010000003.1"/>
</dbReference>
<dbReference type="SMART" id="SM00387">
    <property type="entry name" value="HATPase_c"/>
    <property type="match status" value="1"/>
</dbReference>
<dbReference type="GO" id="GO:0003918">
    <property type="term" value="F:DNA topoisomerase type II (double strand cut, ATP-hydrolyzing) activity"/>
    <property type="evidence" value="ECO:0007669"/>
    <property type="project" value="UniProtKB-EC"/>
</dbReference>
<evidence type="ECO:0000256" key="4">
    <source>
        <dbReference type="ARBA" id="ARBA00012895"/>
    </source>
</evidence>
<dbReference type="CDD" id="cd16928">
    <property type="entry name" value="HATPase_GyrB-like"/>
    <property type="match status" value="1"/>
</dbReference>
<dbReference type="Pfam" id="PF02518">
    <property type="entry name" value="HATPase_c"/>
    <property type="match status" value="1"/>
</dbReference>
<dbReference type="PANTHER" id="PTHR45866">
    <property type="entry name" value="DNA GYRASE/TOPOISOMERASE SUBUNIT B"/>
    <property type="match status" value="1"/>
</dbReference>
<dbReference type="SUPFAM" id="SSF54211">
    <property type="entry name" value="Ribosomal protein S5 domain 2-like"/>
    <property type="match status" value="1"/>
</dbReference>
<dbReference type="PRINTS" id="PR00418">
    <property type="entry name" value="TPI2FAMILY"/>
</dbReference>
<dbReference type="PANTHER" id="PTHR45866:SF1">
    <property type="entry name" value="DNA GYRASE SUBUNIT B, MITOCHONDRIAL"/>
    <property type="match status" value="1"/>
</dbReference>
<dbReference type="Gene3D" id="3.30.565.10">
    <property type="entry name" value="Histidine kinase-like ATPase, C-terminal domain"/>
    <property type="match status" value="1"/>
</dbReference>
<reference evidence="15" key="1">
    <citation type="submission" date="2022-03" db="EMBL/GenBank/DDBJ databases">
        <title>Genomic Encyclopedia of Type Strains, Phase III (KMG-III): the genomes of soil and plant-associated and newly described type strains.</title>
        <authorList>
            <person name="Whitman W."/>
        </authorList>
    </citation>
    <scope>NUCLEOTIDE SEQUENCE</scope>
    <source>
        <strain evidence="15">ANL 6-2</strain>
    </source>
</reference>
<evidence type="ECO:0000313" key="15">
    <source>
        <dbReference type="EMBL" id="MCP1674289.1"/>
    </source>
</evidence>
<dbReference type="InterPro" id="IPR013759">
    <property type="entry name" value="Topo_IIA_B_C"/>
</dbReference>
<dbReference type="GO" id="GO:0005524">
    <property type="term" value="F:ATP binding"/>
    <property type="evidence" value="ECO:0007669"/>
    <property type="project" value="UniProtKB-KW"/>
</dbReference>
<dbReference type="GO" id="GO:0003677">
    <property type="term" value="F:DNA binding"/>
    <property type="evidence" value="ECO:0007669"/>
    <property type="project" value="UniProtKB-KW"/>
</dbReference>
<dbReference type="NCBIfam" id="NF004189">
    <property type="entry name" value="PRK05644.1"/>
    <property type="match status" value="1"/>
</dbReference>
<dbReference type="Proteomes" id="UP001205843">
    <property type="component" value="Unassembled WGS sequence"/>
</dbReference>